<sequence length="99" mass="10913">MLLENCFDLYNGCFQVISYGRSGSCGTCAVKVEGKVSVANWREQMRHSLPPQTLTIDLLHCGQVEVGEDVKIKKFEGFLGQGSQIMWTPEGSKGDKQDG</sequence>
<proteinExistence type="predicted"/>
<accession>A0A975Y410</accession>
<dbReference type="Proteomes" id="UP000683511">
    <property type="component" value="Chromosome"/>
</dbReference>
<dbReference type="EMBL" id="CP021056">
    <property type="protein sequence ID" value="QXE22695.1"/>
    <property type="molecule type" value="Genomic_DNA"/>
</dbReference>
<reference evidence="1" key="1">
    <citation type="submission" date="2017-04" db="EMBL/GenBank/DDBJ databases">
        <title>Genome deletions in a multicellular cyanobacterial endosymbiont for morphological adaptation in marine diatoms.</title>
        <authorList>
            <person name="Wang Y."/>
            <person name="Gao H."/>
            <person name="Li R."/>
            <person name="Xu X."/>
        </authorList>
    </citation>
    <scope>NUCLEOTIDE SEQUENCE</scope>
    <source>
        <strain evidence="1">FACHB 800</strain>
    </source>
</reference>
<keyword evidence="2" id="KW-1185">Reference proteome</keyword>
<dbReference type="AlphaFoldDB" id="A0A975Y410"/>
<organism evidence="1 2">
    <name type="scientific">Richelia sinica FACHB-800</name>
    <dbReference type="NCBI Taxonomy" id="1357546"/>
    <lineage>
        <taxon>Bacteria</taxon>
        <taxon>Bacillati</taxon>
        <taxon>Cyanobacteriota</taxon>
        <taxon>Cyanophyceae</taxon>
        <taxon>Nostocales</taxon>
        <taxon>Nostocaceae</taxon>
        <taxon>Richelia</taxon>
    </lineage>
</organism>
<protein>
    <submittedName>
        <fullName evidence="1">Ferredoxin</fullName>
    </submittedName>
</protein>
<gene>
    <name evidence="1" type="ORF">B6N60_01381</name>
</gene>
<evidence type="ECO:0000313" key="1">
    <source>
        <dbReference type="EMBL" id="QXE22695.1"/>
    </source>
</evidence>
<name>A0A975Y410_9NOST</name>
<dbReference type="KEGG" id="rsin:B6N60_01381"/>
<evidence type="ECO:0000313" key="2">
    <source>
        <dbReference type="Proteomes" id="UP000683511"/>
    </source>
</evidence>